<keyword evidence="1" id="KW-0378">Hydrolase</keyword>
<dbReference type="InterPro" id="IPR057670">
    <property type="entry name" value="SH3_retrovirus"/>
</dbReference>
<feature type="domain" description="Retrovirus-related Pol polyprotein from transposon TNT 1-94-like beta-barrel" evidence="4">
    <location>
        <begin position="250"/>
        <end position="326"/>
    </location>
</feature>
<keyword evidence="1" id="KW-0064">Aspartyl protease</keyword>
<dbReference type="Pfam" id="PF14223">
    <property type="entry name" value="Retrotran_gag_2"/>
    <property type="match status" value="1"/>
</dbReference>
<dbReference type="PANTHER" id="PTHR31170">
    <property type="entry name" value="BNAC04G53230D PROTEIN"/>
    <property type="match status" value="1"/>
</dbReference>
<evidence type="ECO:0000256" key="2">
    <source>
        <dbReference type="SAM" id="MobiDB-lite"/>
    </source>
</evidence>
<sequence length="1241" mass="140572">MSSTSIQIDDYDLQGFIIGETKPPPQFVVVEESGAQSNKLNPNFIKWRKTDRLVKGWLTATLSKEVLGIVVGLDTAIEVWNALVHAFARVSLDQSLALKQRLTSMNRGTDTLAEYLHRFKAVCDDLAAIGKPVPDHKKSWSLLNGLGKGYEMFTTTMFRPPIPPYSEIVTLLERHSSGSRKPNQPNARPQGENQSFISNNKDEAPIWQIYNKRNHTALKCFNRFNHSFTPEIIPQALAAITIADNQDSEWFPDTGATDHITGNPGNLHSLTPYTGLDRVMVGNGDILQITHVGQANIESGNKSLQLNDVLLVPDIKKDLISVSKLTFDLPLKFEFDGDGFVIKDRSTNRVVARGTKKDGLYALVGESKDGSYAEAFFSSRFRRVDNECWHQRLGHPHQQVVNHLRIKNFISLDLQNKFSTICCKCFPYLGDYRSNKLEPKSLPCVFIGYSTKHKGYKCFYPPTGRIYISRHVVFDEKILPFSTPAQLYDTNPIEGELSTFSDWEESSLPKQMTNVFPISGFAPPTTTHLDCQQDSTALPTLTEPETPSPPRETQLSAPPIQPLQNSPHHIEMPSQSTLSDLVQTHSHTTSNTSFVPPYIEQSNPPPAPFVPTPNHHPMVTRSKQAENTSFVPPFIEQSNPPPEPFVSTPNHHPMVILNTKRVTHDIPTEPRSITSAKRHIGWVAAMDEELAALHANHTWSLVPHQPNMNVIGFVKGWDIRQLDVKNAFLHGSLSTPVYMHQPPGYVDPKHLTRVCQLSCALYGLKQAPRAWFDRLSTFLLSLGFHSSISDPSLFICHSRHGILILLLYVDDMVIIGNDPTRIKWLITQLGQEFSIKDLGFIHHFLCIEAHYTNNDWAGCPTTRRSTTGFCTFLGSNCISWSAKKQPTVARSSAEAEYRAMASTCSRTDLNELEISDERQERNEHRADWESKAESYLRSILDNDDQLINKNKSQKVHCLKVPPRLRNSKRSKDYYDPNVVSFGPYHHKKVELQAAQTIKTKVIQNFILEHGKTIKDLYIKVREQIDQARSCYVDGSTNAYDDEEFALMMLQDGCFILFLIECWTDDEVWKTSRKDNILMISDHLGALEVKVTDLQAKGINFKPSNSICLRDVEFRSGFFTGELKLPLLVLSSDSEGYYKNLIASEMCAHTDFTVASYITFMNSLIANPEDVKALRSKHIILHTRRSDEEVFKMLKEISAINWVQDFSIYQGVREKIEKHYNNKIKILIAELPHKMNYMHTAD</sequence>
<dbReference type="Pfam" id="PF25597">
    <property type="entry name" value="SH3_retrovirus"/>
    <property type="match status" value="1"/>
</dbReference>
<keyword evidence="1" id="KW-0645">Protease</keyword>
<evidence type="ECO:0000256" key="1">
    <source>
        <dbReference type="ARBA" id="ARBA00022750"/>
    </source>
</evidence>
<proteinExistence type="predicted"/>
<gene>
    <name evidence="6" type="ORF">FSB_LOCUS7323</name>
</gene>
<dbReference type="CDD" id="cd09272">
    <property type="entry name" value="RNase_HI_RT_Ty1"/>
    <property type="match status" value="1"/>
</dbReference>
<dbReference type="InterPro" id="IPR004158">
    <property type="entry name" value="DUF247_pln"/>
</dbReference>
<feature type="compositionally biased region" description="Polar residues" evidence="2">
    <location>
        <begin position="562"/>
        <end position="594"/>
    </location>
</feature>
<feature type="domain" description="Retroviral polymerase SH3-like" evidence="5">
    <location>
        <begin position="423"/>
        <end position="484"/>
    </location>
</feature>
<dbReference type="EMBL" id="OIVN01000389">
    <property type="protein sequence ID" value="SPC79441.1"/>
    <property type="molecule type" value="Genomic_DNA"/>
</dbReference>
<dbReference type="InterPro" id="IPR043502">
    <property type="entry name" value="DNA/RNA_pol_sf"/>
</dbReference>
<accession>A0A2N9EXR4</accession>
<name>A0A2N9EXR4_FAGSY</name>
<dbReference type="AlphaFoldDB" id="A0A2N9EXR4"/>
<evidence type="ECO:0000313" key="6">
    <source>
        <dbReference type="EMBL" id="SPC79441.1"/>
    </source>
</evidence>
<feature type="region of interest" description="Disordered" evidence="2">
    <location>
        <begin position="175"/>
        <end position="197"/>
    </location>
</feature>
<dbReference type="Pfam" id="PF22936">
    <property type="entry name" value="Pol_BBD"/>
    <property type="match status" value="1"/>
</dbReference>
<dbReference type="Pfam" id="PF03140">
    <property type="entry name" value="DUF247"/>
    <property type="match status" value="2"/>
</dbReference>
<protein>
    <submittedName>
        <fullName evidence="6">Uncharacterized protein</fullName>
    </submittedName>
</protein>
<evidence type="ECO:0000259" key="3">
    <source>
        <dbReference type="Pfam" id="PF07727"/>
    </source>
</evidence>
<dbReference type="InterPro" id="IPR013103">
    <property type="entry name" value="RVT_2"/>
</dbReference>
<dbReference type="InterPro" id="IPR054722">
    <property type="entry name" value="PolX-like_BBD"/>
</dbReference>
<dbReference type="GO" id="GO:0004190">
    <property type="term" value="F:aspartic-type endopeptidase activity"/>
    <property type="evidence" value="ECO:0007669"/>
    <property type="project" value="UniProtKB-KW"/>
</dbReference>
<feature type="domain" description="Reverse transcriptase Ty1/copia-type" evidence="3">
    <location>
        <begin position="711"/>
        <end position="853"/>
    </location>
</feature>
<dbReference type="Pfam" id="PF07727">
    <property type="entry name" value="RVT_2"/>
    <property type="match status" value="1"/>
</dbReference>
<dbReference type="PANTHER" id="PTHR31170:SF25">
    <property type="entry name" value="BNAA09G04570D PROTEIN"/>
    <property type="match status" value="1"/>
</dbReference>
<evidence type="ECO:0000259" key="4">
    <source>
        <dbReference type="Pfam" id="PF22936"/>
    </source>
</evidence>
<feature type="region of interest" description="Disordered" evidence="2">
    <location>
        <begin position="538"/>
        <end position="624"/>
    </location>
</feature>
<feature type="compositionally biased region" description="Polar residues" evidence="2">
    <location>
        <begin position="179"/>
        <end position="197"/>
    </location>
</feature>
<evidence type="ECO:0000259" key="5">
    <source>
        <dbReference type="Pfam" id="PF25597"/>
    </source>
</evidence>
<organism evidence="6">
    <name type="scientific">Fagus sylvatica</name>
    <name type="common">Beechnut</name>
    <dbReference type="NCBI Taxonomy" id="28930"/>
    <lineage>
        <taxon>Eukaryota</taxon>
        <taxon>Viridiplantae</taxon>
        <taxon>Streptophyta</taxon>
        <taxon>Embryophyta</taxon>
        <taxon>Tracheophyta</taxon>
        <taxon>Spermatophyta</taxon>
        <taxon>Magnoliopsida</taxon>
        <taxon>eudicotyledons</taxon>
        <taxon>Gunneridae</taxon>
        <taxon>Pentapetalae</taxon>
        <taxon>rosids</taxon>
        <taxon>fabids</taxon>
        <taxon>Fagales</taxon>
        <taxon>Fagaceae</taxon>
        <taxon>Fagus</taxon>
    </lineage>
</organism>
<dbReference type="SUPFAM" id="SSF56672">
    <property type="entry name" value="DNA/RNA polymerases"/>
    <property type="match status" value="1"/>
</dbReference>
<reference evidence="6" key="1">
    <citation type="submission" date="2018-02" db="EMBL/GenBank/DDBJ databases">
        <authorList>
            <person name="Cohen D.B."/>
            <person name="Kent A.D."/>
        </authorList>
    </citation>
    <scope>NUCLEOTIDE SEQUENCE</scope>
</reference>